<evidence type="ECO:0000313" key="2">
    <source>
        <dbReference type="Proteomes" id="UP000033818"/>
    </source>
</evidence>
<accession>A0A0G1SXZ8</accession>
<dbReference type="AlphaFoldDB" id="A0A0G1SXZ8"/>
<organism evidence="1 2">
    <name type="scientific">Candidatus Azambacteria bacterium GW2011_GWB2_46_37</name>
    <dbReference type="NCBI Taxonomy" id="1618618"/>
    <lineage>
        <taxon>Bacteria</taxon>
        <taxon>Candidatus Azamiibacteriota</taxon>
    </lineage>
</organism>
<protein>
    <submittedName>
        <fullName evidence="1">Uncharacterized protein</fullName>
    </submittedName>
</protein>
<dbReference type="Proteomes" id="UP000033818">
    <property type="component" value="Unassembled WGS sequence"/>
</dbReference>
<dbReference type="EMBL" id="LCMO01000036">
    <property type="protein sequence ID" value="KKU38070.1"/>
    <property type="molecule type" value="Genomic_DNA"/>
</dbReference>
<gene>
    <name evidence="1" type="ORF">UX53_C0036G0009</name>
</gene>
<sequence>MKNIEINQQKEKPLFRGKVANLDRFLFLGSTQEDERGEQDDSHQRQSDVFGRKLKTEMLFQIVADERPRVSCLGIVLRTKRVLQRDEWTAQKDQLRDDGARQHNCVVSLVPLVLHRENDSPKKQGSPNPMEPEDEVSEDAIDFHGSPPGFDCEMCYYRATIARFLTVANIAYTSLKVKLNRKSPYFRAFSGFPYWIKKFSSPKIKIWAGLASVLFRSGAAEFPPHPPSAAPSLFAPTEFVPALAGVPLILSIQHPARIGSSQPCRL</sequence>
<proteinExistence type="predicted"/>
<comment type="caution">
    <text evidence="1">The sequence shown here is derived from an EMBL/GenBank/DDBJ whole genome shotgun (WGS) entry which is preliminary data.</text>
</comment>
<evidence type="ECO:0000313" key="1">
    <source>
        <dbReference type="EMBL" id="KKU38070.1"/>
    </source>
</evidence>
<reference evidence="1 2" key="1">
    <citation type="journal article" date="2015" name="Nature">
        <title>rRNA introns, odd ribosomes, and small enigmatic genomes across a large radiation of phyla.</title>
        <authorList>
            <person name="Brown C.T."/>
            <person name="Hug L.A."/>
            <person name="Thomas B.C."/>
            <person name="Sharon I."/>
            <person name="Castelle C.J."/>
            <person name="Singh A."/>
            <person name="Wilkins M.J."/>
            <person name="Williams K.H."/>
            <person name="Banfield J.F."/>
        </authorList>
    </citation>
    <scope>NUCLEOTIDE SEQUENCE [LARGE SCALE GENOMIC DNA]</scope>
</reference>
<name>A0A0G1SXZ8_9BACT</name>